<dbReference type="EMBL" id="JXTC01000023">
    <property type="protein sequence ID" value="PON98694.1"/>
    <property type="molecule type" value="Genomic_DNA"/>
</dbReference>
<organism evidence="1 2">
    <name type="scientific">Trema orientale</name>
    <name type="common">Charcoal tree</name>
    <name type="synonym">Celtis orientalis</name>
    <dbReference type="NCBI Taxonomy" id="63057"/>
    <lineage>
        <taxon>Eukaryota</taxon>
        <taxon>Viridiplantae</taxon>
        <taxon>Streptophyta</taxon>
        <taxon>Embryophyta</taxon>
        <taxon>Tracheophyta</taxon>
        <taxon>Spermatophyta</taxon>
        <taxon>Magnoliopsida</taxon>
        <taxon>eudicotyledons</taxon>
        <taxon>Gunneridae</taxon>
        <taxon>Pentapetalae</taxon>
        <taxon>rosids</taxon>
        <taxon>fabids</taxon>
        <taxon>Rosales</taxon>
        <taxon>Cannabaceae</taxon>
        <taxon>Trema</taxon>
    </lineage>
</organism>
<dbReference type="OrthoDB" id="10422567at2759"/>
<dbReference type="Proteomes" id="UP000237000">
    <property type="component" value="Unassembled WGS sequence"/>
</dbReference>
<name>A0A2P5FLN7_TREOI</name>
<evidence type="ECO:0000313" key="1">
    <source>
        <dbReference type="EMBL" id="PON98694.1"/>
    </source>
</evidence>
<dbReference type="InParanoid" id="A0A2P5FLN7"/>
<comment type="caution">
    <text evidence="1">The sequence shown here is derived from an EMBL/GenBank/DDBJ whole genome shotgun (WGS) entry which is preliminary data.</text>
</comment>
<keyword evidence="2" id="KW-1185">Reference proteome</keyword>
<protein>
    <submittedName>
        <fullName evidence="1">Uncharacterized protein</fullName>
    </submittedName>
</protein>
<sequence length="130" mass="14502">MIDSLINLNLCISHIHTHTHTHMCMYMHGRAHLVTRVINWRFVEAACVAAYGQRWVCAPAPALPSCPLDQVCLLQERASYSPFEAPHDVVVVWGVGLVLASYSYKCVLCHHPTTSSFPVLASLRSSFEPN</sequence>
<reference evidence="2" key="1">
    <citation type="submission" date="2016-06" db="EMBL/GenBank/DDBJ databases">
        <title>Parallel loss of symbiosis genes in relatives of nitrogen-fixing non-legume Parasponia.</title>
        <authorList>
            <person name="Van Velzen R."/>
            <person name="Holmer R."/>
            <person name="Bu F."/>
            <person name="Rutten L."/>
            <person name="Van Zeijl A."/>
            <person name="Liu W."/>
            <person name="Santuari L."/>
            <person name="Cao Q."/>
            <person name="Sharma T."/>
            <person name="Shen D."/>
            <person name="Roswanjaya Y."/>
            <person name="Wardhani T."/>
            <person name="Kalhor M.S."/>
            <person name="Jansen J."/>
            <person name="Van den Hoogen J."/>
            <person name="Gungor B."/>
            <person name="Hartog M."/>
            <person name="Hontelez J."/>
            <person name="Verver J."/>
            <person name="Yang W.-C."/>
            <person name="Schijlen E."/>
            <person name="Repin R."/>
            <person name="Schilthuizen M."/>
            <person name="Schranz E."/>
            <person name="Heidstra R."/>
            <person name="Miyata K."/>
            <person name="Fedorova E."/>
            <person name="Kohlen W."/>
            <person name="Bisseling T."/>
            <person name="Smit S."/>
            <person name="Geurts R."/>
        </authorList>
    </citation>
    <scope>NUCLEOTIDE SEQUENCE [LARGE SCALE GENOMIC DNA]</scope>
    <source>
        <strain evidence="2">cv. RG33-2</strain>
    </source>
</reference>
<dbReference type="AlphaFoldDB" id="A0A2P5FLN7"/>
<accession>A0A2P5FLN7</accession>
<proteinExistence type="predicted"/>
<gene>
    <name evidence="1" type="ORF">TorRG33x02_055940</name>
</gene>
<evidence type="ECO:0000313" key="2">
    <source>
        <dbReference type="Proteomes" id="UP000237000"/>
    </source>
</evidence>